<name>A0A8H6FAB4_9LECA</name>
<evidence type="ECO:0000313" key="2">
    <source>
        <dbReference type="EMBL" id="KAF6220761.1"/>
    </source>
</evidence>
<comment type="caution">
    <text evidence="2">The sequence shown here is derived from an EMBL/GenBank/DDBJ whole genome shotgun (WGS) entry which is preliminary data.</text>
</comment>
<keyword evidence="3" id="KW-1185">Reference proteome</keyword>
<organism evidence="2 3">
    <name type="scientific">Letharia lupina</name>
    <dbReference type="NCBI Taxonomy" id="560253"/>
    <lineage>
        <taxon>Eukaryota</taxon>
        <taxon>Fungi</taxon>
        <taxon>Dikarya</taxon>
        <taxon>Ascomycota</taxon>
        <taxon>Pezizomycotina</taxon>
        <taxon>Lecanoromycetes</taxon>
        <taxon>OSLEUM clade</taxon>
        <taxon>Lecanoromycetidae</taxon>
        <taxon>Lecanorales</taxon>
        <taxon>Lecanorineae</taxon>
        <taxon>Parmeliaceae</taxon>
        <taxon>Letharia</taxon>
    </lineage>
</organism>
<feature type="compositionally biased region" description="Basic and acidic residues" evidence="1">
    <location>
        <begin position="75"/>
        <end position="89"/>
    </location>
</feature>
<dbReference type="RefSeq" id="XP_037150196.1">
    <property type="nucleotide sequence ID" value="XM_037293367.1"/>
</dbReference>
<dbReference type="AlphaFoldDB" id="A0A8H6FAB4"/>
<reference evidence="2 3" key="1">
    <citation type="journal article" date="2020" name="Genomics">
        <title>Complete, high-quality genomes from long-read metagenomic sequencing of two wolf lichen thalli reveals enigmatic genome architecture.</title>
        <authorList>
            <person name="McKenzie S.K."/>
            <person name="Walston R.F."/>
            <person name="Allen J.L."/>
        </authorList>
    </citation>
    <scope>NUCLEOTIDE SEQUENCE [LARGE SCALE GENOMIC DNA]</scope>
    <source>
        <strain evidence="2">WasteWater1</strain>
    </source>
</reference>
<evidence type="ECO:0000256" key="1">
    <source>
        <dbReference type="SAM" id="MobiDB-lite"/>
    </source>
</evidence>
<proteinExistence type="predicted"/>
<sequence length="131" mass="14692">MALPIEAHWIAFLSGPPSAESFIRTTSTEGRVVRIYTWVTDRRGMNNEAQIRRSTKSVVLGKAKVMSYEDLSEARVKRAAKDKASEGKGKRGRKRKSPAPEPKTKVARMSEVPEPWRAPVARMVVEDWIAA</sequence>
<gene>
    <name evidence="2" type="ORF">HO133_002441</name>
</gene>
<dbReference type="Proteomes" id="UP000593566">
    <property type="component" value="Unassembled WGS sequence"/>
</dbReference>
<dbReference type="GeneID" id="59330854"/>
<accession>A0A8H6FAB4</accession>
<evidence type="ECO:0000313" key="3">
    <source>
        <dbReference type="Proteomes" id="UP000593566"/>
    </source>
</evidence>
<feature type="region of interest" description="Disordered" evidence="1">
    <location>
        <begin position="75"/>
        <end position="110"/>
    </location>
</feature>
<protein>
    <submittedName>
        <fullName evidence="2">Uncharacterized protein</fullName>
    </submittedName>
</protein>
<dbReference type="EMBL" id="JACCJB010000015">
    <property type="protein sequence ID" value="KAF6220761.1"/>
    <property type="molecule type" value="Genomic_DNA"/>
</dbReference>